<dbReference type="Pfam" id="PF13385">
    <property type="entry name" value="Laminin_G_3"/>
    <property type="match status" value="1"/>
</dbReference>
<feature type="domain" description="Flagellin N-terminal" evidence="5">
    <location>
        <begin position="5"/>
        <end position="139"/>
    </location>
</feature>
<dbReference type="SUPFAM" id="SSF64518">
    <property type="entry name" value="Phase 1 flagellin"/>
    <property type="match status" value="1"/>
</dbReference>
<dbReference type="Proteomes" id="UP001269400">
    <property type="component" value="Unassembled WGS sequence"/>
</dbReference>
<accession>A0AAX6NDY4</accession>
<keyword evidence="7" id="KW-0969">Cilium</keyword>
<dbReference type="GO" id="GO:0009288">
    <property type="term" value="C:bacterial-type flagellum"/>
    <property type="evidence" value="ECO:0007669"/>
    <property type="project" value="UniProtKB-SubCell"/>
</dbReference>
<comment type="subcellular location">
    <subcellularLocation>
        <location evidence="4">Secreted</location>
    </subcellularLocation>
    <subcellularLocation>
        <location evidence="4">Bacterial flagellum</location>
    </subcellularLocation>
</comment>
<reference evidence="7" key="2">
    <citation type="submission" date="2022-12" db="EMBL/GenBank/DDBJ databases">
        <authorList>
            <person name="Dechsakulwatana C."/>
            <person name="Rungsihiranrut A."/>
            <person name="Muangchinda C."/>
            <person name="Ningthoujam R."/>
            <person name="Klankeo P."/>
            <person name="Pinyakong O."/>
        </authorList>
    </citation>
    <scope>NUCLEOTIDE SEQUENCE</scope>
    <source>
        <strain evidence="7">TL01-2</strain>
    </source>
</reference>
<evidence type="ECO:0000313" key="8">
    <source>
        <dbReference type="Proteomes" id="UP001269400"/>
    </source>
</evidence>
<name>A0AAX6NDY4_PRIAR</name>
<evidence type="ECO:0000256" key="2">
    <source>
        <dbReference type="ARBA" id="ARBA00020110"/>
    </source>
</evidence>
<protein>
    <recommendedName>
        <fullName evidence="2 4">Flagellin</fullName>
    </recommendedName>
</protein>
<dbReference type="GO" id="GO:0005198">
    <property type="term" value="F:structural molecule activity"/>
    <property type="evidence" value="ECO:0007669"/>
    <property type="project" value="UniProtKB-UniRule"/>
</dbReference>
<keyword evidence="7" id="KW-0282">Flagellum</keyword>
<dbReference type="EMBL" id="JAPTGD010000002">
    <property type="protein sequence ID" value="MDU9693946.1"/>
    <property type="molecule type" value="Genomic_DNA"/>
</dbReference>
<evidence type="ECO:0000313" key="7">
    <source>
        <dbReference type="EMBL" id="MDU9693946.1"/>
    </source>
</evidence>
<evidence type="ECO:0000256" key="4">
    <source>
        <dbReference type="RuleBase" id="RU362073"/>
    </source>
</evidence>
<dbReference type="PANTHER" id="PTHR42792:SF2">
    <property type="entry name" value="FLAGELLIN"/>
    <property type="match status" value="1"/>
</dbReference>
<evidence type="ECO:0000259" key="5">
    <source>
        <dbReference type="Pfam" id="PF00669"/>
    </source>
</evidence>
<feature type="domain" description="Flagellin C-terminal" evidence="6">
    <location>
        <begin position="389"/>
        <end position="466"/>
    </location>
</feature>
<evidence type="ECO:0000259" key="6">
    <source>
        <dbReference type="Pfam" id="PF00700"/>
    </source>
</evidence>
<dbReference type="InterPro" id="IPR046358">
    <property type="entry name" value="Flagellin_C"/>
</dbReference>
<keyword evidence="3 4" id="KW-0975">Bacterial flagellum</keyword>
<comment type="similarity">
    <text evidence="1 4">Belongs to the bacterial flagellin family.</text>
</comment>
<gene>
    <name evidence="7" type="ORF">O0Q50_22455</name>
</gene>
<dbReference type="Gene3D" id="2.60.120.200">
    <property type="match status" value="1"/>
</dbReference>
<comment type="function">
    <text evidence="4">Flagellin is the subunit protein which polymerizes to form the filaments of bacterial flagella.</text>
</comment>
<dbReference type="InterPro" id="IPR001029">
    <property type="entry name" value="Flagellin_N"/>
</dbReference>
<dbReference type="Pfam" id="PF00669">
    <property type="entry name" value="Flagellin_N"/>
    <property type="match status" value="1"/>
</dbReference>
<proteinExistence type="inferred from homology"/>
<sequence length="476" mass="52239">MNIRTDQLNLQLLQQQKLSLKMINQATERIASNSRINQYSDDIGALAVSSQLNSLLRANAQGINNTQDGINLLNVMDSGSSTIKDMVQHLHDLIVKNQDSSLSQSEKSALQFEFKQTISNIQDIAENTKYANRTVLNNQSIQLNGSNMYVDMGLSYRGIATTNHTLETTFTIDKLPTDKRAFIYGFEGKHHAIELNPDGSLMFQTWFVDSSGNATSNTVETKAGFVKEGETYKAIGVIDTDNRMMRFYVNGSEIGNLAIPPDQTLFDYTTSYWGNLRVGIGNNPGGTFDYPFSGTVSNGKLYNSALTAGQVTSAFNSKDPASGLLNEWSASSGKYNTTGTLMNGATYVNDQIGIRSGASIEDKTHIELANLSAKGLNLYSLSIDDANALQTVDSALSTVLSTRSKIGAQLNAMNYRQQQLYSSFTSSSKAVDNIFSVDTAKESSVISKEQMRLQTTLTMIQNYNDFKLKAVKLLNE</sequence>
<comment type="caution">
    <text evidence="7">The sequence shown here is derived from an EMBL/GenBank/DDBJ whole genome shotgun (WGS) entry which is preliminary data.</text>
</comment>
<dbReference type="Gene3D" id="1.20.1330.10">
    <property type="entry name" value="f41 fragment of flagellin, N-terminal domain"/>
    <property type="match status" value="1"/>
</dbReference>
<reference evidence="7" key="1">
    <citation type="journal article" date="2022" name="J Environ Chem Eng">
        <title>Biodegradation of petroleum oil using a constructed nonpathogenic and heavy metal-tolerant bacterial consortium isolated from marine sponges.</title>
        <authorList>
            <person name="Dechsakulwatana C."/>
            <person name="Rungsihiranrut A."/>
            <person name="Muangchinda C."/>
            <person name="Ningthoujam R."/>
            <person name="Klankeo P."/>
            <person name="Pinyakong O."/>
        </authorList>
    </citation>
    <scope>NUCLEOTIDE SEQUENCE</scope>
    <source>
        <strain evidence="7">TL01-2</strain>
    </source>
</reference>
<dbReference type="RefSeq" id="WP_316911163.1">
    <property type="nucleotide sequence ID" value="NZ_JAPTGD010000002.1"/>
</dbReference>
<organism evidence="7 8">
    <name type="scientific">Priestia aryabhattai</name>
    <name type="common">Bacillus aryabhattai</name>
    <dbReference type="NCBI Taxonomy" id="412384"/>
    <lineage>
        <taxon>Bacteria</taxon>
        <taxon>Bacillati</taxon>
        <taxon>Bacillota</taxon>
        <taxon>Bacilli</taxon>
        <taxon>Bacillales</taxon>
        <taxon>Bacillaceae</taxon>
        <taxon>Priestia</taxon>
    </lineage>
</organism>
<dbReference type="PANTHER" id="PTHR42792">
    <property type="entry name" value="FLAGELLIN"/>
    <property type="match status" value="1"/>
</dbReference>
<dbReference type="InterPro" id="IPR001492">
    <property type="entry name" value="Flagellin"/>
</dbReference>
<dbReference type="AlphaFoldDB" id="A0AAX6NDY4"/>
<keyword evidence="7" id="KW-0966">Cell projection</keyword>
<dbReference type="GO" id="GO:0005576">
    <property type="term" value="C:extracellular region"/>
    <property type="evidence" value="ECO:0007669"/>
    <property type="project" value="UniProtKB-SubCell"/>
</dbReference>
<evidence type="ECO:0000256" key="1">
    <source>
        <dbReference type="ARBA" id="ARBA00005709"/>
    </source>
</evidence>
<evidence type="ECO:0000256" key="3">
    <source>
        <dbReference type="ARBA" id="ARBA00023143"/>
    </source>
</evidence>
<keyword evidence="4" id="KW-0964">Secreted</keyword>
<dbReference type="Pfam" id="PF00700">
    <property type="entry name" value="Flagellin_C"/>
    <property type="match status" value="1"/>
</dbReference>